<protein>
    <submittedName>
        <fullName evidence="2">Uncharacterized protein</fullName>
    </submittedName>
</protein>
<dbReference type="AlphaFoldDB" id="A0A0F9EJ93"/>
<accession>A0A0F9EJ93</accession>
<gene>
    <name evidence="2" type="ORF">LCGC14_2145910</name>
</gene>
<name>A0A0F9EJ93_9ZZZZ</name>
<comment type="caution">
    <text evidence="2">The sequence shown here is derived from an EMBL/GenBank/DDBJ whole genome shotgun (WGS) entry which is preliminary data.</text>
</comment>
<evidence type="ECO:0000313" key="2">
    <source>
        <dbReference type="EMBL" id="KKL66346.1"/>
    </source>
</evidence>
<dbReference type="EMBL" id="LAZR01027235">
    <property type="protein sequence ID" value="KKL66346.1"/>
    <property type="molecule type" value="Genomic_DNA"/>
</dbReference>
<reference evidence="2" key="1">
    <citation type="journal article" date="2015" name="Nature">
        <title>Complex archaea that bridge the gap between prokaryotes and eukaryotes.</title>
        <authorList>
            <person name="Spang A."/>
            <person name="Saw J.H."/>
            <person name="Jorgensen S.L."/>
            <person name="Zaremba-Niedzwiedzka K."/>
            <person name="Martijn J."/>
            <person name="Lind A.E."/>
            <person name="van Eijk R."/>
            <person name="Schleper C."/>
            <person name="Guy L."/>
            <person name="Ettema T.J."/>
        </authorList>
    </citation>
    <scope>NUCLEOTIDE SEQUENCE</scope>
</reference>
<proteinExistence type="predicted"/>
<sequence length="54" mass="6413">MITKAEMDEMKIQVREAFRLYREEYEKATEGDRLDAQIRRPSEDNKESKSGGIY</sequence>
<feature type="region of interest" description="Disordered" evidence="1">
    <location>
        <begin position="26"/>
        <end position="54"/>
    </location>
</feature>
<organism evidence="2">
    <name type="scientific">marine sediment metagenome</name>
    <dbReference type="NCBI Taxonomy" id="412755"/>
    <lineage>
        <taxon>unclassified sequences</taxon>
        <taxon>metagenomes</taxon>
        <taxon>ecological metagenomes</taxon>
    </lineage>
</organism>
<evidence type="ECO:0000256" key="1">
    <source>
        <dbReference type="SAM" id="MobiDB-lite"/>
    </source>
</evidence>